<dbReference type="InterPro" id="IPR046342">
    <property type="entry name" value="CBS_dom_sf"/>
</dbReference>
<feature type="transmembrane region" description="Helical" evidence="5">
    <location>
        <begin position="97"/>
        <end position="118"/>
    </location>
</feature>
<dbReference type="Proteomes" id="UP001428817">
    <property type="component" value="Unassembled WGS sequence"/>
</dbReference>
<comment type="subcellular location">
    <subcellularLocation>
        <location evidence="1">Cell membrane</location>
        <topology evidence="1">Multi-pass membrane protein</topology>
    </subcellularLocation>
</comment>
<keyword evidence="2" id="KW-1003">Cell membrane</keyword>
<gene>
    <name evidence="8" type="ORF">GCM10023321_43420</name>
</gene>
<comment type="caution">
    <text evidence="8">The sequence shown here is derived from an EMBL/GenBank/DDBJ whole genome shotgun (WGS) entry which is preliminary data.</text>
</comment>
<evidence type="ECO:0000256" key="2">
    <source>
        <dbReference type="ARBA" id="ARBA00022475"/>
    </source>
</evidence>
<dbReference type="SUPFAM" id="SSF54631">
    <property type="entry name" value="CBS-domain pair"/>
    <property type="match status" value="1"/>
</dbReference>
<dbReference type="InterPro" id="IPR000644">
    <property type="entry name" value="CBS_dom"/>
</dbReference>
<keyword evidence="9" id="KW-1185">Reference proteome</keyword>
<dbReference type="PROSITE" id="PS51846">
    <property type="entry name" value="CNNM"/>
    <property type="match status" value="1"/>
</dbReference>
<dbReference type="PANTHER" id="PTHR43099">
    <property type="entry name" value="UPF0053 PROTEIN YRKA"/>
    <property type="match status" value="1"/>
</dbReference>
<feature type="domain" description="CBS" evidence="6">
    <location>
        <begin position="282"/>
        <end position="335"/>
    </location>
</feature>
<dbReference type="Pfam" id="PF01595">
    <property type="entry name" value="CNNM"/>
    <property type="match status" value="1"/>
</dbReference>
<keyword evidence="4 5" id="KW-0812">Transmembrane</keyword>
<evidence type="ECO:0000256" key="3">
    <source>
        <dbReference type="PROSITE-ProRule" id="PRU00703"/>
    </source>
</evidence>
<dbReference type="Pfam" id="PF00571">
    <property type="entry name" value="CBS"/>
    <property type="match status" value="1"/>
</dbReference>
<dbReference type="Gene3D" id="3.10.580.10">
    <property type="entry name" value="CBS-domain"/>
    <property type="match status" value="1"/>
</dbReference>
<feature type="transmembrane region" description="Helical" evidence="5">
    <location>
        <begin position="6"/>
        <end position="27"/>
    </location>
</feature>
<name>A0ABP9QEJ9_9PSEU</name>
<reference evidence="9" key="1">
    <citation type="journal article" date="2019" name="Int. J. Syst. Evol. Microbiol.">
        <title>The Global Catalogue of Microorganisms (GCM) 10K type strain sequencing project: providing services to taxonomists for standard genome sequencing and annotation.</title>
        <authorList>
            <consortium name="The Broad Institute Genomics Platform"/>
            <consortium name="The Broad Institute Genome Sequencing Center for Infectious Disease"/>
            <person name="Wu L."/>
            <person name="Ma J."/>
        </authorList>
    </citation>
    <scope>NUCLEOTIDE SEQUENCE [LARGE SCALE GENOMIC DNA]</scope>
    <source>
        <strain evidence="9">JCM 18303</strain>
    </source>
</reference>
<dbReference type="PANTHER" id="PTHR43099:SF5">
    <property type="entry name" value="HLYC_CORC FAMILY TRANSPORTER"/>
    <property type="match status" value="1"/>
</dbReference>
<keyword evidence="4 5" id="KW-1133">Transmembrane helix</keyword>
<evidence type="ECO:0000259" key="7">
    <source>
        <dbReference type="PROSITE" id="PS51846"/>
    </source>
</evidence>
<dbReference type="RefSeq" id="WP_185060314.1">
    <property type="nucleotide sequence ID" value="NZ_BAABJP010000020.1"/>
</dbReference>
<evidence type="ECO:0000256" key="5">
    <source>
        <dbReference type="SAM" id="Phobius"/>
    </source>
</evidence>
<evidence type="ECO:0000256" key="1">
    <source>
        <dbReference type="ARBA" id="ARBA00004651"/>
    </source>
</evidence>
<evidence type="ECO:0000313" key="9">
    <source>
        <dbReference type="Proteomes" id="UP001428817"/>
    </source>
</evidence>
<evidence type="ECO:0000313" key="8">
    <source>
        <dbReference type="EMBL" id="GAA5160540.1"/>
    </source>
</evidence>
<feature type="domain" description="CNNM transmembrane" evidence="7">
    <location>
        <begin position="1"/>
        <end position="201"/>
    </location>
</feature>
<evidence type="ECO:0000259" key="6">
    <source>
        <dbReference type="PROSITE" id="PS51371"/>
    </source>
</evidence>
<proteinExistence type="predicted"/>
<keyword evidence="3" id="KW-0129">CBS domain</keyword>
<protein>
    <submittedName>
        <fullName evidence="8">Hemolysin family protein</fullName>
    </submittedName>
</protein>
<sequence length="335" mass="35033">MSGALALAVAATLIVLSAFFVAVEFALVTARRHRLEDAAANSAAARAALRASRELSLVLAGSQLGITLCTLGLGAVAKPAVHDLLTPLLASWGLPEATADVAAFVLALAVVTLLHLVVGEMAPKSWAIAHPERAAIWLALPMGAFMRATRPLLTLMNDLANRCLRLVGVAPVEEMAAGHNPATLRELVDHSAAAGALDTERRDRMVAAMDLEQATLASVTRPLASVSGVRATDPVAVVRDVARDTGHLRLVVWPADRSGDPVGMVHVRDTLTADPATTAGDVMRPLLTLAAGTPVYAALATLRARHSQFAMVRDGAEPLGLVTMQDLLDRLLPVG</sequence>
<dbReference type="InterPro" id="IPR051676">
    <property type="entry name" value="UPF0053_domain"/>
</dbReference>
<keyword evidence="4 5" id="KW-0472">Membrane</keyword>
<accession>A0ABP9QEJ9</accession>
<dbReference type="EMBL" id="BAABJP010000020">
    <property type="protein sequence ID" value="GAA5160540.1"/>
    <property type="molecule type" value="Genomic_DNA"/>
</dbReference>
<organism evidence="8 9">
    <name type="scientific">Pseudonocardia eucalypti</name>
    <dbReference type="NCBI Taxonomy" id="648755"/>
    <lineage>
        <taxon>Bacteria</taxon>
        <taxon>Bacillati</taxon>
        <taxon>Actinomycetota</taxon>
        <taxon>Actinomycetes</taxon>
        <taxon>Pseudonocardiales</taxon>
        <taxon>Pseudonocardiaceae</taxon>
        <taxon>Pseudonocardia</taxon>
    </lineage>
</organism>
<feature type="transmembrane region" description="Helical" evidence="5">
    <location>
        <begin position="55"/>
        <end position="77"/>
    </location>
</feature>
<dbReference type="InterPro" id="IPR002550">
    <property type="entry name" value="CNNM"/>
</dbReference>
<dbReference type="PROSITE" id="PS51371">
    <property type="entry name" value="CBS"/>
    <property type="match status" value="1"/>
</dbReference>
<evidence type="ECO:0000256" key="4">
    <source>
        <dbReference type="PROSITE-ProRule" id="PRU01193"/>
    </source>
</evidence>